<dbReference type="OrthoDB" id="7374740at2"/>
<evidence type="ECO:0000313" key="3">
    <source>
        <dbReference type="EMBL" id="EGD53667.1"/>
    </source>
</evidence>
<dbReference type="Proteomes" id="UP000035065">
    <property type="component" value="Unassembled WGS sequence"/>
</dbReference>
<dbReference type="AlphaFoldDB" id="F1YNR0"/>
<dbReference type="PANTHER" id="PTHR43244:SF1">
    <property type="entry name" value="5,10-METHYLENETETRAHYDROMETHANOPTERIN REDUCTASE"/>
    <property type="match status" value="1"/>
</dbReference>
<evidence type="ECO:0000313" key="4">
    <source>
        <dbReference type="Proteomes" id="UP000035065"/>
    </source>
</evidence>
<dbReference type="InterPro" id="IPR050564">
    <property type="entry name" value="F420-G6PD/mer"/>
</dbReference>
<dbReference type="InterPro" id="IPR011251">
    <property type="entry name" value="Luciferase-like_dom"/>
</dbReference>
<dbReference type="PANTHER" id="PTHR43244">
    <property type="match status" value="1"/>
</dbReference>
<dbReference type="eggNOG" id="COG2141">
    <property type="taxonomic scope" value="Bacteria"/>
</dbReference>
<accession>F1YNR0</accession>
<evidence type="ECO:0000259" key="2">
    <source>
        <dbReference type="Pfam" id="PF00296"/>
    </source>
</evidence>
<sequence length="284" mass="31366">MRYGVCILPDMPWRTARPLWERAEEMGFQHAWTYDHLVWGGLPDSRWFSCIPTLTAAACATSRIALGTYVVSPNFRTPVAFAREVQTLTDISDGRVLLGLGVGGSPDDRVLGSPPLDARARVDRFQEFSRLLDRTLREDHVDADGVYYGARDMRLVGGEIRSRVPFVLAGNGPRSVRFAARHGDGWVTTGPQTESLEDWFGTVGRGRALLAETAADADRRAPDAYLNLHSSPVNPLESVGRFDEMVGRAADLGFTDVIVHWPRETDPYRGDVGVLERLASRGLG</sequence>
<dbReference type="GO" id="GO:0016705">
    <property type="term" value="F:oxidoreductase activity, acting on paired donors, with incorporation or reduction of molecular oxygen"/>
    <property type="evidence" value="ECO:0007669"/>
    <property type="project" value="InterPro"/>
</dbReference>
<keyword evidence="1" id="KW-0560">Oxidoreductase</keyword>
<dbReference type="CDD" id="cd01097">
    <property type="entry name" value="Tetrahydromethanopterin_reductase"/>
    <property type="match status" value="1"/>
</dbReference>
<protein>
    <submittedName>
        <fullName evidence="3">Luciferase-like protein</fullName>
    </submittedName>
</protein>
<organism evidence="3 4">
    <name type="scientific">Gordonia neofelifaecis NRRL B-59395</name>
    <dbReference type="NCBI Taxonomy" id="644548"/>
    <lineage>
        <taxon>Bacteria</taxon>
        <taxon>Bacillati</taxon>
        <taxon>Actinomycetota</taxon>
        <taxon>Actinomycetes</taxon>
        <taxon>Mycobacteriales</taxon>
        <taxon>Gordoniaceae</taxon>
        <taxon>Gordonia</taxon>
    </lineage>
</organism>
<dbReference type="Gene3D" id="3.20.20.30">
    <property type="entry name" value="Luciferase-like domain"/>
    <property type="match status" value="1"/>
</dbReference>
<evidence type="ECO:0000256" key="1">
    <source>
        <dbReference type="ARBA" id="ARBA00023002"/>
    </source>
</evidence>
<proteinExistence type="predicted"/>
<dbReference type="EMBL" id="AEUD01000019">
    <property type="protein sequence ID" value="EGD53667.1"/>
    <property type="molecule type" value="Genomic_DNA"/>
</dbReference>
<dbReference type="InterPro" id="IPR036661">
    <property type="entry name" value="Luciferase-like_sf"/>
</dbReference>
<keyword evidence="4" id="KW-1185">Reference proteome</keyword>
<dbReference type="SUPFAM" id="SSF51679">
    <property type="entry name" value="Bacterial luciferase-like"/>
    <property type="match status" value="1"/>
</dbReference>
<name>F1YNR0_9ACTN</name>
<dbReference type="STRING" id="644548.SCNU_17782"/>
<feature type="domain" description="Luciferase-like" evidence="2">
    <location>
        <begin position="7"/>
        <end position="208"/>
    </location>
</feature>
<reference evidence="3 4" key="1">
    <citation type="journal article" date="2011" name="J. Bacteriol.">
        <title>Draft Genome Sequence of Gordonia neofelifaecis NRRL B-59395, a Cholesterol-Degrading Actinomycete.</title>
        <authorList>
            <person name="Ge F."/>
            <person name="Li W."/>
            <person name="Chen G."/>
            <person name="Liu Y."/>
            <person name="Zhang G."/>
            <person name="Yong B."/>
            <person name="Wang Q."/>
            <person name="Wang N."/>
            <person name="Huang Z."/>
            <person name="Li W."/>
            <person name="Wang J."/>
            <person name="Wu C."/>
            <person name="Xie Q."/>
            <person name="Liu G."/>
        </authorList>
    </citation>
    <scope>NUCLEOTIDE SEQUENCE [LARGE SCALE GENOMIC DNA]</scope>
    <source>
        <strain evidence="3 4">NRRL B-59395</strain>
    </source>
</reference>
<gene>
    <name evidence="3" type="ORF">SCNU_17782</name>
</gene>
<comment type="caution">
    <text evidence="3">The sequence shown here is derived from an EMBL/GenBank/DDBJ whole genome shotgun (WGS) entry which is preliminary data.</text>
</comment>
<dbReference type="Pfam" id="PF00296">
    <property type="entry name" value="Bac_luciferase"/>
    <property type="match status" value="1"/>
</dbReference>
<dbReference type="RefSeq" id="WP_009680749.1">
    <property type="nucleotide sequence ID" value="NZ_AEUD01000019.1"/>
</dbReference>